<proteinExistence type="predicted"/>
<evidence type="ECO:0000313" key="3">
    <source>
        <dbReference type="Proteomes" id="UP000239554"/>
    </source>
</evidence>
<feature type="compositionally biased region" description="Polar residues" evidence="1">
    <location>
        <begin position="1"/>
        <end position="12"/>
    </location>
</feature>
<dbReference type="EMBL" id="CP026405">
    <property type="protein sequence ID" value="AUY06001.1"/>
    <property type="molecule type" value="Genomic_DNA"/>
</dbReference>
<organism evidence="2 3">
    <name type="scientific">Escherichia coli</name>
    <dbReference type="NCBI Taxonomy" id="562"/>
    <lineage>
        <taxon>Bacteria</taxon>
        <taxon>Pseudomonadati</taxon>
        <taxon>Pseudomonadota</taxon>
        <taxon>Gammaproteobacteria</taxon>
        <taxon>Enterobacterales</taxon>
        <taxon>Enterobacteriaceae</taxon>
        <taxon>Escherichia</taxon>
    </lineage>
</organism>
<reference evidence="2 3" key="1">
    <citation type="journal article" date="2018" name="MBio">
        <title>Genomic Analysis of Hospital Plumbing Reveals Diverse Reservoir of Bacterial Plasmids Conferring Carbapenem Resistance.</title>
        <authorList>
            <consortium name="NISC Comparative Sequencing Program"/>
            <person name="Weingarten R.A."/>
            <person name="Johnson R.C."/>
            <person name="Conlan S."/>
            <person name="Ramsburg A.M."/>
            <person name="Dekker J.P."/>
            <person name="Lau A.F."/>
            <person name="Khil P."/>
            <person name="Odom R.T."/>
            <person name="Deming C."/>
            <person name="Park M."/>
            <person name="Thomas P.J."/>
            <person name="Henderson D.K."/>
            <person name="Palmore T.N."/>
            <person name="Segre J.A."/>
            <person name="Frank K.M."/>
        </authorList>
    </citation>
    <scope>NUCLEOTIDE SEQUENCE [LARGE SCALE GENOMIC DNA]</scope>
    <source>
        <strain evidence="2 3">ECONIH4</strain>
        <plasmid evidence="3">peco-c85f</plasmid>
    </source>
</reference>
<evidence type="ECO:0000256" key="1">
    <source>
        <dbReference type="SAM" id="MobiDB-lite"/>
    </source>
</evidence>
<evidence type="ECO:0000313" key="2">
    <source>
        <dbReference type="EMBL" id="AUY06001.1"/>
    </source>
</evidence>
<keyword evidence="2" id="KW-0614">Plasmid</keyword>
<feature type="region of interest" description="Disordered" evidence="1">
    <location>
        <begin position="1"/>
        <end position="21"/>
    </location>
</feature>
<sequence length="104" mass="10813">MSAQLGQSSDITGPTRGGSLTAVQSTNRFSKCNRAITACAPKPKAAGACKAELMNGAETILLDQGVGTTTIDAWSDLTAVPDICRSQVLIWFSLCTATFDNSAD</sequence>
<name>A0A2I8SVI5_ECOLX</name>
<gene>
    <name evidence="2" type="ORF">C3F40_31035</name>
</gene>
<dbReference type="Proteomes" id="UP000239554">
    <property type="component" value="Plasmid pECO-c85f"/>
</dbReference>
<accession>A0A2I8SVI5</accession>
<dbReference type="AlphaFoldDB" id="A0A2I8SVI5"/>
<protein>
    <submittedName>
        <fullName evidence="2">Uncharacterized protein</fullName>
    </submittedName>
</protein>
<geneLocation type="plasmid" evidence="3">
    <name>peco-c85f</name>
</geneLocation>